<gene>
    <name evidence="1" type="ORF">DT065_12525</name>
</gene>
<organism evidence="1 2">
    <name type="scientific">Salicibibacter kimchii</name>
    <dbReference type="NCBI Taxonomy" id="2099786"/>
    <lineage>
        <taxon>Bacteria</taxon>
        <taxon>Bacillati</taxon>
        <taxon>Bacillota</taxon>
        <taxon>Bacilli</taxon>
        <taxon>Bacillales</taxon>
        <taxon>Bacillaceae</taxon>
        <taxon>Salicibibacter</taxon>
    </lineage>
</organism>
<evidence type="ECO:0000313" key="2">
    <source>
        <dbReference type="Proteomes" id="UP000252100"/>
    </source>
</evidence>
<dbReference type="KEGG" id="rue:DT065_12525"/>
<proteinExistence type="predicted"/>
<dbReference type="AlphaFoldDB" id="A0A345C0M0"/>
<name>A0A345C0M0_9BACI</name>
<dbReference type="EMBL" id="CP031092">
    <property type="protein sequence ID" value="AXF56751.1"/>
    <property type="molecule type" value="Genomic_DNA"/>
</dbReference>
<protein>
    <submittedName>
        <fullName evidence="1">Uncharacterized protein</fullName>
    </submittedName>
</protein>
<accession>A0A345C0M0</accession>
<evidence type="ECO:0000313" key="1">
    <source>
        <dbReference type="EMBL" id="AXF56751.1"/>
    </source>
</evidence>
<keyword evidence="2" id="KW-1185">Reference proteome</keyword>
<dbReference type="Proteomes" id="UP000252100">
    <property type="component" value="Chromosome"/>
</dbReference>
<sequence>MSKLQRYLKKGDPHPLEDVVDEKDRENIRSTVKAIESFVMCSCIAMGLLQLITVRFSHRVPNFFFRYLRTPSKSVVSEATVMAYLRRSIFRMFAQNQHLPITKIIQAKQETPDYEDDSLAS</sequence>
<reference evidence="1 2" key="1">
    <citation type="journal article" date="2018" name="J. Microbiol.">
        <title>Salicibibacter kimchii gen. nov., sp. nov., a moderately halophilic and alkalitolerant bacterium in the family Bacillaceae, isolated from kimchi.</title>
        <authorList>
            <person name="Jang J.Y."/>
            <person name="Oh Y.J."/>
            <person name="Lim S.K."/>
            <person name="Park H.K."/>
            <person name="Lee C."/>
            <person name="Kim J.Y."/>
            <person name="Lee M.A."/>
            <person name="Choi H.J."/>
        </authorList>
    </citation>
    <scope>NUCLEOTIDE SEQUENCE [LARGE SCALE GENOMIC DNA]</scope>
    <source>
        <strain evidence="1 2">NKC1-1</strain>
    </source>
</reference>